<feature type="domain" description="DUF306" evidence="2">
    <location>
        <begin position="147"/>
        <end position="253"/>
    </location>
</feature>
<keyword evidence="4" id="KW-1185">Reference proteome</keyword>
<gene>
    <name evidence="3" type="ORF">K1X13_01825</name>
</gene>
<evidence type="ECO:0000256" key="1">
    <source>
        <dbReference type="SAM" id="SignalP"/>
    </source>
</evidence>
<protein>
    <submittedName>
        <fullName evidence="3">META domain-containing protein</fullName>
    </submittedName>
</protein>
<comment type="caution">
    <text evidence="3">The sequence shown here is derived from an EMBL/GenBank/DDBJ whole genome shotgun (WGS) entry which is preliminary data.</text>
</comment>
<dbReference type="PROSITE" id="PS51257">
    <property type="entry name" value="PROKAR_LIPOPROTEIN"/>
    <property type="match status" value="1"/>
</dbReference>
<reference evidence="3 4" key="1">
    <citation type="submission" date="2021-08" db="EMBL/GenBank/DDBJ databases">
        <title>Nocardioides bacterium WL0053 sp. nov., isolated from the sediment.</title>
        <authorList>
            <person name="Wang L."/>
            <person name="Zhang D."/>
            <person name="Zhang A."/>
        </authorList>
    </citation>
    <scope>NUCLEOTIDE SEQUENCE [LARGE SCALE GENOMIC DNA]</scope>
    <source>
        <strain evidence="3 4">WL0053</strain>
    </source>
</reference>
<feature type="domain" description="DUF306" evidence="2">
    <location>
        <begin position="34"/>
        <end position="134"/>
    </location>
</feature>
<dbReference type="InterPro" id="IPR038670">
    <property type="entry name" value="HslJ-like_sf"/>
</dbReference>
<name>A0ABS7REU4_9ACTN</name>
<feature type="signal peptide" evidence="1">
    <location>
        <begin position="1"/>
        <end position="22"/>
    </location>
</feature>
<dbReference type="InterPro" id="IPR005184">
    <property type="entry name" value="DUF306_Meta_HslJ"/>
</dbReference>
<dbReference type="PANTHER" id="PTHR35535:SF2">
    <property type="entry name" value="DUF306 DOMAIN-CONTAINING PROTEIN"/>
    <property type="match status" value="1"/>
</dbReference>
<dbReference type="Proteomes" id="UP000754710">
    <property type="component" value="Unassembled WGS sequence"/>
</dbReference>
<evidence type="ECO:0000313" key="4">
    <source>
        <dbReference type="Proteomes" id="UP000754710"/>
    </source>
</evidence>
<evidence type="ECO:0000313" key="3">
    <source>
        <dbReference type="EMBL" id="MBY9073550.1"/>
    </source>
</evidence>
<evidence type="ECO:0000259" key="2">
    <source>
        <dbReference type="Pfam" id="PF03724"/>
    </source>
</evidence>
<feature type="chain" id="PRO_5045325093" evidence="1">
    <location>
        <begin position="23"/>
        <end position="262"/>
    </location>
</feature>
<dbReference type="InterPro" id="IPR053147">
    <property type="entry name" value="Hsp_HslJ-like"/>
</dbReference>
<sequence>MYPRLAATAALTVVLLSSCAQPGTGSPGGATDDLDGSWRLASAGDADGPLPLSAATPVTLAVDGREVSGRSACNHYGTRLERDGDRLRLGQVMVTEMACPPAVMTLEQRYLSALGAVDAVAVGERRLVLTGADVRLEFDLDPPVRDADLVGTAWSLESLLDGESAASVSGGRPGLVLHEDGTLEGETGCRSFRGEYAVSGPDVQVLRIDVDPSPEGGTCPPATESQDRQVLAVLGDGFRAVIQGDLLTLTAGGDLGLVFRAE</sequence>
<dbReference type="Pfam" id="PF03724">
    <property type="entry name" value="META"/>
    <property type="match status" value="2"/>
</dbReference>
<dbReference type="PANTHER" id="PTHR35535">
    <property type="entry name" value="HEAT SHOCK PROTEIN HSLJ"/>
    <property type="match status" value="1"/>
</dbReference>
<dbReference type="RefSeq" id="WP_221023336.1">
    <property type="nucleotide sequence ID" value="NZ_JAIEZQ010000001.1"/>
</dbReference>
<keyword evidence="1" id="KW-0732">Signal</keyword>
<organism evidence="3 4">
    <name type="scientific">Nocardioides jiangsuensis</name>
    <dbReference type="NCBI Taxonomy" id="2866161"/>
    <lineage>
        <taxon>Bacteria</taxon>
        <taxon>Bacillati</taxon>
        <taxon>Actinomycetota</taxon>
        <taxon>Actinomycetes</taxon>
        <taxon>Propionibacteriales</taxon>
        <taxon>Nocardioidaceae</taxon>
        <taxon>Nocardioides</taxon>
    </lineage>
</organism>
<dbReference type="Gene3D" id="2.40.128.270">
    <property type="match status" value="2"/>
</dbReference>
<proteinExistence type="predicted"/>
<accession>A0ABS7REU4</accession>
<dbReference type="EMBL" id="JAIEZQ010000001">
    <property type="protein sequence ID" value="MBY9073550.1"/>
    <property type="molecule type" value="Genomic_DNA"/>
</dbReference>